<sequence length="104" mass="11159">MVIGDGILTPAMSVLPAVYGIRIKAPDLHESAEAMSADLGHFLELSVGESTVGDSQKPAAWVCKQEARDMFCLQFEESSTISTASHHVSNVSHYRVSALSRIVA</sequence>
<evidence type="ECO:0000313" key="2">
    <source>
        <dbReference type="Proteomes" id="UP000657918"/>
    </source>
</evidence>
<organism evidence="1 2">
    <name type="scientific">Salix dunnii</name>
    <dbReference type="NCBI Taxonomy" id="1413687"/>
    <lineage>
        <taxon>Eukaryota</taxon>
        <taxon>Viridiplantae</taxon>
        <taxon>Streptophyta</taxon>
        <taxon>Embryophyta</taxon>
        <taxon>Tracheophyta</taxon>
        <taxon>Spermatophyta</taxon>
        <taxon>Magnoliopsida</taxon>
        <taxon>eudicotyledons</taxon>
        <taxon>Gunneridae</taxon>
        <taxon>Pentapetalae</taxon>
        <taxon>rosids</taxon>
        <taxon>fabids</taxon>
        <taxon>Malpighiales</taxon>
        <taxon>Salicaceae</taxon>
        <taxon>Saliceae</taxon>
        <taxon>Salix</taxon>
    </lineage>
</organism>
<accession>A0A835N3K0</accession>
<comment type="caution">
    <text evidence="1">The sequence shown here is derived from an EMBL/GenBank/DDBJ whole genome shotgun (WGS) entry which is preliminary data.</text>
</comment>
<reference evidence="1 2" key="1">
    <citation type="submission" date="2020-10" db="EMBL/GenBank/DDBJ databases">
        <title>Plant Genome Project.</title>
        <authorList>
            <person name="Zhang R.-G."/>
        </authorList>
    </citation>
    <scope>NUCLEOTIDE SEQUENCE [LARGE SCALE GENOMIC DNA]</scope>
    <source>
        <strain evidence="1">FAFU-HL-1</strain>
        <tissue evidence="1">Leaf</tissue>
    </source>
</reference>
<name>A0A835N3K0_9ROSI</name>
<keyword evidence="2" id="KW-1185">Reference proteome</keyword>
<evidence type="ECO:0000313" key="1">
    <source>
        <dbReference type="EMBL" id="KAF9682058.1"/>
    </source>
</evidence>
<dbReference type="OrthoDB" id="1617897at2759"/>
<dbReference type="Proteomes" id="UP000657918">
    <property type="component" value="Unassembled WGS sequence"/>
</dbReference>
<proteinExistence type="predicted"/>
<dbReference type="EMBL" id="JADGMS010000005">
    <property type="protein sequence ID" value="KAF9682058.1"/>
    <property type="molecule type" value="Genomic_DNA"/>
</dbReference>
<gene>
    <name evidence="1" type="ORF">SADUNF_Sadunf05G0068900</name>
</gene>
<dbReference type="AlphaFoldDB" id="A0A835N3K0"/>
<protein>
    <submittedName>
        <fullName evidence="1">Uncharacterized protein</fullName>
    </submittedName>
</protein>